<organism evidence="2 3">
    <name type="scientific">Solanum commersonii</name>
    <name type="common">Commerson's wild potato</name>
    <name type="synonym">Commerson's nightshade</name>
    <dbReference type="NCBI Taxonomy" id="4109"/>
    <lineage>
        <taxon>Eukaryota</taxon>
        <taxon>Viridiplantae</taxon>
        <taxon>Streptophyta</taxon>
        <taxon>Embryophyta</taxon>
        <taxon>Tracheophyta</taxon>
        <taxon>Spermatophyta</taxon>
        <taxon>Magnoliopsida</taxon>
        <taxon>eudicotyledons</taxon>
        <taxon>Gunneridae</taxon>
        <taxon>Pentapetalae</taxon>
        <taxon>asterids</taxon>
        <taxon>lamiids</taxon>
        <taxon>Solanales</taxon>
        <taxon>Solanaceae</taxon>
        <taxon>Solanoideae</taxon>
        <taxon>Solaneae</taxon>
        <taxon>Solanum</taxon>
    </lineage>
</organism>
<feature type="compositionally biased region" description="Polar residues" evidence="1">
    <location>
        <begin position="51"/>
        <end position="63"/>
    </location>
</feature>
<dbReference type="Proteomes" id="UP000824120">
    <property type="component" value="Chromosome 3"/>
</dbReference>
<proteinExistence type="predicted"/>
<evidence type="ECO:0000313" key="3">
    <source>
        <dbReference type="Proteomes" id="UP000824120"/>
    </source>
</evidence>
<dbReference type="AlphaFoldDB" id="A0A9J5ZY25"/>
<sequence>MPVENQFQRAKNIVEGLTLSSTSWSHSAPSQRLQFEKIGSTKYADGLVDADTNSENSWSSPGNFRNKAKPGSGQSGQ</sequence>
<evidence type="ECO:0000313" key="2">
    <source>
        <dbReference type="EMBL" id="KAG5616882.1"/>
    </source>
</evidence>
<feature type="region of interest" description="Disordered" evidence="1">
    <location>
        <begin position="47"/>
        <end position="77"/>
    </location>
</feature>
<name>A0A9J5ZY25_SOLCO</name>
<accession>A0A9J5ZY25</accession>
<keyword evidence="3" id="KW-1185">Reference proteome</keyword>
<protein>
    <submittedName>
        <fullName evidence="2">Uncharacterized protein</fullName>
    </submittedName>
</protein>
<gene>
    <name evidence="2" type="ORF">H5410_016706</name>
</gene>
<dbReference type="EMBL" id="JACXVP010000003">
    <property type="protein sequence ID" value="KAG5616882.1"/>
    <property type="molecule type" value="Genomic_DNA"/>
</dbReference>
<dbReference type="OrthoDB" id="1686972at2759"/>
<reference evidence="2 3" key="1">
    <citation type="submission" date="2020-09" db="EMBL/GenBank/DDBJ databases">
        <title>De no assembly of potato wild relative species, Solanum commersonii.</title>
        <authorList>
            <person name="Cho K."/>
        </authorList>
    </citation>
    <scope>NUCLEOTIDE SEQUENCE [LARGE SCALE GENOMIC DNA]</scope>
    <source>
        <strain evidence="2">LZ3.2</strain>
        <tissue evidence="2">Leaf</tissue>
    </source>
</reference>
<evidence type="ECO:0000256" key="1">
    <source>
        <dbReference type="SAM" id="MobiDB-lite"/>
    </source>
</evidence>
<comment type="caution">
    <text evidence="2">The sequence shown here is derived from an EMBL/GenBank/DDBJ whole genome shotgun (WGS) entry which is preliminary data.</text>
</comment>